<keyword evidence="5" id="KW-0378">Hydrolase</keyword>
<evidence type="ECO:0000256" key="2">
    <source>
        <dbReference type="ARBA" id="ARBA00012759"/>
    </source>
</evidence>
<evidence type="ECO:0000256" key="7">
    <source>
        <dbReference type="SAM" id="MobiDB-lite"/>
    </source>
</evidence>
<dbReference type="GO" id="GO:0004843">
    <property type="term" value="F:cysteine-type deubiquitinase activity"/>
    <property type="evidence" value="ECO:0007669"/>
    <property type="project" value="UniProtKB-EC"/>
</dbReference>
<keyword evidence="12" id="KW-1185">Reference proteome</keyword>
<feature type="domain" description="DUF6606" evidence="10">
    <location>
        <begin position="30"/>
        <end position="283"/>
    </location>
</feature>
<dbReference type="InterPro" id="IPR022099">
    <property type="entry name" value="DUF3638"/>
</dbReference>
<evidence type="ECO:0000256" key="6">
    <source>
        <dbReference type="ARBA" id="ARBA00022807"/>
    </source>
</evidence>
<feature type="non-terminal residue" evidence="11">
    <location>
        <position position="1"/>
    </location>
</feature>
<dbReference type="Pfam" id="PF12340">
    <property type="entry name" value="DUF3638"/>
    <property type="match status" value="1"/>
</dbReference>
<dbReference type="PANTHER" id="PTHR13367:SF33">
    <property type="entry name" value="P-LOOP CONTAINING NUCLEOSIDE TRIPHOSPHATE HYDROLASE PROTEIN"/>
    <property type="match status" value="1"/>
</dbReference>
<gene>
    <name evidence="11" type="ORF">EV702DRAFT_1129048</name>
</gene>
<dbReference type="Pfam" id="PF20255">
    <property type="entry name" value="DUF6606"/>
    <property type="match status" value="1"/>
</dbReference>
<evidence type="ECO:0000256" key="3">
    <source>
        <dbReference type="ARBA" id="ARBA00022670"/>
    </source>
</evidence>
<keyword evidence="4" id="KW-0833">Ubl conjugation pathway</keyword>
<reference evidence="11" key="1">
    <citation type="journal article" date="2020" name="New Phytol.">
        <title>Comparative genomics reveals dynamic genome evolution in host specialist ectomycorrhizal fungi.</title>
        <authorList>
            <person name="Lofgren L.A."/>
            <person name="Nguyen N.H."/>
            <person name="Vilgalys R."/>
            <person name="Ruytinx J."/>
            <person name="Liao H.L."/>
            <person name="Branco S."/>
            <person name="Kuo A."/>
            <person name="LaButti K."/>
            <person name="Lipzen A."/>
            <person name="Andreopoulos W."/>
            <person name="Pangilinan J."/>
            <person name="Riley R."/>
            <person name="Hundley H."/>
            <person name="Na H."/>
            <person name="Barry K."/>
            <person name="Grigoriev I.V."/>
            <person name="Stajich J.E."/>
            <person name="Kennedy P.G."/>
        </authorList>
    </citation>
    <scope>NUCLEOTIDE SEQUENCE</scope>
    <source>
        <strain evidence="11">DOB743</strain>
    </source>
</reference>
<organism evidence="11 12">
    <name type="scientific">Suillus placidus</name>
    <dbReference type="NCBI Taxonomy" id="48579"/>
    <lineage>
        <taxon>Eukaryota</taxon>
        <taxon>Fungi</taxon>
        <taxon>Dikarya</taxon>
        <taxon>Basidiomycota</taxon>
        <taxon>Agaricomycotina</taxon>
        <taxon>Agaricomycetes</taxon>
        <taxon>Agaricomycetidae</taxon>
        <taxon>Boletales</taxon>
        <taxon>Suillineae</taxon>
        <taxon>Suillaceae</taxon>
        <taxon>Suillus</taxon>
    </lineage>
</organism>
<dbReference type="GO" id="GO:0006508">
    <property type="term" value="P:proteolysis"/>
    <property type="evidence" value="ECO:0007669"/>
    <property type="project" value="UniProtKB-KW"/>
</dbReference>
<dbReference type="PANTHER" id="PTHR13367">
    <property type="entry name" value="UBIQUITIN THIOESTERASE"/>
    <property type="match status" value="1"/>
</dbReference>
<protein>
    <recommendedName>
        <fullName evidence="2">ubiquitinyl hydrolase 1</fullName>
        <ecNumber evidence="2">3.4.19.12</ecNumber>
    </recommendedName>
</protein>
<evidence type="ECO:0000259" key="9">
    <source>
        <dbReference type="Pfam" id="PF12359"/>
    </source>
</evidence>
<evidence type="ECO:0000313" key="11">
    <source>
        <dbReference type="EMBL" id="KAG1773742.1"/>
    </source>
</evidence>
<proteinExistence type="predicted"/>
<evidence type="ECO:0000256" key="4">
    <source>
        <dbReference type="ARBA" id="ARBA00022786"/>
    </source>
</evidence>
<comment type="caution">
    <text evidence="11">The sequence shown here is derived from an EMBL/GenBank/DDBJ whole genome shotgun (WGS) entry which is preliminary data.</text>
</comment>
<dbReference type="EMBL" id="JABBWD010000046">
    <property type="protein sequence ID" value="KAG1773742.1"/>
    <property type="molecule type" value="Genomic_DNA"/>
</dbReference>
<feature type="region of interest" description="Disordered" evidence="7">
    <location>
        <begin position="1826"/>
        <end position="1849"/>
    </location>
</feature>
<dbReference type="EC" id="3.4.19.12" evidence="2"/>
<dbReference type="InterPro" id="IPR046541">
    <property type="entry name" value="DUF6606"/>
</dbReference>
<feature type="domain" description="DUF3645" evidence="9">
    <location>
        <begin position="2354"/>
        <end position="2386"/>
    </location>
</feature>
<evidence type="ECO:0000313" key="12">
    <source>
        <dbReference type="Proteomes" id="UP000714275"/>
    </source>
</evidence>
<dbReference type="Pfam" id="PF12359">
    <property type="entry name" value="DUF3645"/>
    <property type="match status" value="1"/>
</dbReference>
<evidence type="ECO:0000259" key="8">
    <source>
        <dbReference type="Pfam" id="PF12340"/>
    </source>
</evidence>
<feature type="domain" description="DUF3638" evidence="8">
    <location>
        <begin position="2012"/>
        <end position="2234"/>
    </location>
</feature>
<accession>A0A9P7D0F5</accession>
<name>A0A9P7D0F5_9AGAM</name>
<comment type="catalytic activity">
    <reaction evidence="1">
        <text>Thiol-dependent hydrolysis of ester, thioester, amide, peptide and isopeptide bonds formed by the C-terminal Gly of ubiquitin (a 76-residue protein attached to proteins as an intracellular targeting signal).</text>
        <dbReference type="EC" id="3.4.19.12"/>
    </reaction>
</comment>
<sequence length="3084" mass="349862">LTNLHHISQTSLPDMSVASESSQTDVLEYIITHIFCPIKLPQRSDYTLNNDRSLLDVVLGSARKFVSSLPDDDQEQWSPSLKMLESLAVTITSPSLTGDVVESQIKSMQAGDILAYLIREQNAAVVLRRLDTETIFESFEVSPSASAVMAEKGKLLCSYPGPAIAVLNSVVDNPAFPPELVNFLSHMSSDGLDPTVLEGETAHPRYITQLLTDILRAFGEPADIPRIRKRICDDALQSNTTFPWRRSSIWLVIRVVLQTSLERTSLGRNSYKAFMASLMTDLVSEALEGDMSSDLLYSMSIKISRRLVKLQVEDEYLAIAIHKTTEDIKDRLELRWKNIQAAQADSSHWDASEVDITRDTRLSLTESQEYIASILHPTHVQSTVVDFQPHHRPRGTIDDFLGPHANFFENAYAEDPFVALSDFECAIERDIDGWVIRVMNLDAADIDTACMAIQARAKGYSTRAQSTYSGNPENISIMLLTLFELWVALDKLVVKSIPLLMEYSPEVPVAIFNRLLLQKAAAIERLRVLQQYVAGRCTRNALSVFSDGPDIHTFAVRYYHQSEELQSCKQRIENDANAERKKRIADLRDKSDRYRCLTNEIDALTCDYYQHWRGWLQHDRSCRRCEKRQERDSLSVEVYEWPLPDSVYDAAAVVFELSAPIAFKMWRSFTFHFLYDICTPTSQQIQSARQYILLAHYTPLSCYHAEHHDQRIALASMTEPPRTSRKSLPCTESDIFVNNINQMRFLLYDTTSCVWASGSFRQCDISDICTHVLPKGPYHGLQYNLSGTQHTSNEVLANQATCHAELTLHEFIAFGGLRSGSLLQWINILRELRARTLTFRDPAVHLLLLQASWEVGELSADGSRAWHHELKASEFGHALIDELQSLKVSVEANWLEGTTMATISVLASRLLSSAEDFSVIQRSYKLLRAVRNTTFRWVQELSKADAPDEKSSRELQARVRDMAATCLSTYDVGPDNIAALLQSPQDLEILVYCSVTVTDNVPLDLRSLPIIPRLLLERNRRLSHFLETYFRCHVEDDQEGLDWAMKHLWPAYQRHTRWEVLESPNSRWLRCETAPFDDSSRQTIHLDMLSARLLVDGKPLTRLPDCFLRHPSYIALFGHQVFDVFPTKIPGVEFVAKVVIHGFKIFFGMRNGDVVIQSQHENGHLLELIPPGKLELDVPALLVKDHVHWLNLSTRAIEFRPMKRLWEPSDKNWVLQFMEDGQSVAQRGQTTLFDIRSRTFCMIANTLSPLEHSQYLIVTRSVDVVKVDLPRFGLSFFIDKDGELHSRNQRGMVVDKDQSTGTMLGLVNQLVLRPKDRQTCSDRRVIIPQGNVVVGPSGHHIQVTIHTDPNHVRRLYHCYTVDTELCRLTGNVGLTNKLYKAYLHAVCSAHVPDPLTRRTGVEEAMCLLQSAACFSFMKLDPFDCKLLVQIGSLTVDRTWSTARGRSQEVHWQCGLSSYVQSCAFYHAARDIVRYAQKLQVLSETPVPVCPDFPARDESLLERASQRSIFLYSSDSVNSFHPNKSSSREYTSRDVYRCSIDDQNAFDCACMVRDWSITLEPCKALYDIFVQWNEVSGRIRNVSLQYDQEWLKPDLAKRWMTVYELCCDTDRETHTFQLAFTLPAMAYSSPENAGFAATMFAFAAIPEFRAIYSPGYDIYDLSFGIKPLEQDLCYHISSHTTFHKSPEASWSSYHNESVHDFNNRQQEHFQSECLRERKATISILLDCWPCDSVPAHALRCLSGSRYDKLTLSAALEKQYSNCYRNWCLKVYLDRVQNMLDEVRRTFMPSVKQSYTFTPSNSDVISVTTAVLTEDLFKKPPPVIRLLPDPLKQSNTSLSDRSSGGGGLDSSPLEDVISKFSRSRLDQFGVHYAEHLEDSRIDLENEQSPIVPDPTRWTVDMLQHYHIWCSRLYNNALRKLEEHLAPAGLAEEGLFNSGQWPRITVTFFLGLLASTSKTPICDSWKAPLTSFVHILLRLQRSQRLLKLKLAAGGDNGEFLKELVNDGHLGVDGTQKYLDWLLIQAENRFLIRPMQASVAMEMISPRSGNNTALQLHMGEGKSSVIVPVCCAALADRSNLVRVVVLKPLAVQMFQLLVERIGGLTNRRIFYLPFSRALPITPNHANIIQSLFEECKAVGGILVAQPDHILSFKLMTVEQQLPPANAVGRSSAELATPLLNTQRWLDMHTRDILDESDELLHVRFQLVYTMGDQQHLEGYPDRWTTTQQVMTLVAKHARLLHQEFPLGVEFQPGAVVTFPLRVLDVRTGERLVELVCDDILAGNLPNFAFGHVPHHMKDSIREYLTLSTIGLQLLHDVRNYCAGSSLWNGLLLIRGLLAHGILIYTLKDRRWRVDYGLDPQRTMLAVPYRAKDAPSSRAEFGHPDIAVALTCLSYYYGGLTEKQVALCFRQLFKQDNPALEYETWIKGLSSDSLPDNLQHLSGINMESTEQFTTCLVPLFGRNKAVVDFFLAQFVLPKEAKEFPHKLSCSAWDLAEQKSSGLPTTGFSGTNDFRYLLPTTIAQHPLDHQRGTNARVLSHLLQQENDYYDDSHAAGGGARELLNVIAKQSPEIRVLLDVGAQVLDLQNDEVAKIWLDINQDAQAAIYFNRHDELVVRTRDHVIEPFSASSFAQQVDQCVLYLDDEHTRGTDVKLPRGFRAAVTLGPKVTKDRLVQGCMRMRKLGHGHSVMFFAPPEIDRSIRVVNNKHDEDIHVSDILVWAMTETCSDIQRRASQWLQHGVDYQSRHSALTSFFSGDITPTELAHSWLQPEAKHLEELYAPALTGTPTSQTSLDEDLLERCNSLGLGTSPDNRLDEEQEREVVHEIERESEVERPPPVQAATHIIDEDVRYFIRTGSIPDGSHAFIAVFDTLTTTSASFSGRQPWSRDVFASRDFGTTVLTEDKTDSYTRPVNWILSSTVSGAQVLVIVSPFEVNALLPDIRASKRVHLHVYTPRVIKMMKSCDDLRLYIAPSIPARWMPDDTLIRQLNVFAGQLYFPHKRAYVKLCRLLGIYTPDLQDQGAFEIQSDGFIRPEHRPRAADSLDTFQQSPIPMLKALFGIRRKGMGYLPTHIGKLLNSRWLTNEDFQETA</sequence>
<dbReference type="InterPro" id="IPR022105">
    <property type="entry name" value="DUF3645"/>
</dbReference>
<dbReference type="Proteomes" id="UP000714275">
    <property type="component" value="Unassembled WGS sequence"/>
</dbReference>
<evidence type="ECO:0000256" key="1">
    <source>
        <dbReference type="ARBA" id="ARBA00000707"/>
    </source>
</evidence>
<dbReference type="InterPro" id="IPR051346">
    <property type="entry name" value="OTU_Deubiquitinase"/>
</dbReference>
<evidence type="ECO:0000256" key="5">
    <source>
        <dbReference type="ARBA" id="ARBA00022801"/>
    </source>
</evidence>
<dbReference type="OrthoDB" id="3182339at2759"/>
<keyword evidence="6" id="KW-0788">Thiol protease</keyword>
<keyword evidence="3" id="KW-0645">Protease</keyword>
<evidence type="ECO:0000259" key="10">
    <source>
        <dbReference type="Pfam" id="PF20255"/>
    </source>
</evidence>